<feature type="chain" id="PRO_5039121460" description="Lipoprotein" evidence="1">
    <location>
        <begin position="24"/>
        <end position="173"/>
    </location>
</feature>
<sequence length="173" mass="18809">MNRKLVAASAAAMLLLTACTGNPEREAAQKASNDQQKKYEKAVPFPAGDLSYPLDRKNVAEYLKRSNDPNRVSYVYLLSKDAKVIAYYTIKGKVTSVSSQLLPQDDLADSTCGSCTEKYVVDSAGDDGTYGGNEEGVFFFTTDGTLITWTGDYLQSDRPQDVRTPVSLVAKVG</sequence>
<dbReference type="Proteomes" id="UP000199361">
    <property type="component" value="Unassembled WGS sequence"/>
</dbReference>
<evidence type="ECO:0000313" key="2">
    <source>
        <dbReference type="EMBL" id="SET52123.1"/>
    </source>
</evidence>
<evidence type="ECO:0000313" key="3">
    <source>
        <dbReference type="Proteomes" id="UP000199361"/>
    </source>
</evidence>
<dbReference type="PROSITE" id="PS51257">
    <property type="entry name" value="PROKAR_LIPOPROTEIN"/>
    <property type="match status" value="1"/>
</dbReference>
<dbReference type="RefSeq" id="WP_091079581.1">
    <property type="nucleotide sequence ID" value="NZ_FOHX01000003.1"/>
</dbReference>
<dbReference type="EMBL" id="FOHX01000003">
    <property type="protein sequence ID" value="SET52123.1"/>
    <property type="molecule type" value="Genomic_DNA"/>
</dbReference>
<organism evidence="2 3">
    <name type="scientific">Nonomuraea wenchangensis</name>
    <dbReference type="NCBI Taxonomy" id="568860"/>
    <lineage>
        <taxon>Bacteria</taxon>
        <taxon>Bacillati</taxon>
        <taxon>Actinomycetota</taxon>
        <taxon>Actinomycetes</taxon>
        <taxon>Streptosporangiales</taxon>
        <taxon>Streptosporangiaceae</taxon>
        <taxon>Nonomuraea</taxon>
    </lineage>
</organism>
<keyword evidence="1" id="KW-0732">Signal</keyword>
<gene>
    <name evidence="2" type="ORF">SAMN05421811_103296</name>
</gene>
<evidence type="ECO:0008006" key="4">
    <source>
        <dbReference type="Google" id="ProtNLM"/>
    </source>
</evidence>
<feature type="signal peptide" evidence="1">
    <location>
        <begin position="1"/>
        <end position="23"/>
    </location>
</feature>
<evidence type="ECO:0000256" key="1">
    <source>
        <dbReference type="SAM" id="SignalP"/>
    </source>
</evidence>
<name>A0A1I0F400_9ACTN</name>
<dbReference type="AlphaFoldDB" id="A0A1I0F400"/>
<dbReference type="OrthoDB" id="5191027at2"/>
<protein>
    <recommendedName>
        <fullName evidence="4">Lipoprotein</fullName>
    </recommendedName>
</protein>
<keyword evidence="3" id="KW-1185">Reference proteome</keyword>
<reference evidence="2 3" key="1">
    <citation type="submission" date="2016-10" db="EMBL/GenBank/DDBJ databases">
        <authorList>
            <person name="de Groot N.N."/>
        </authorList>
    </citation>
    <scope>NUCLEOTIDE SEQUENCE [LARGE SCALE GENOMIC DNA]</scope>
    <source>
        <strain evidence="2 3">CGMCC 4.5598</strain>
    </source>
</reference>
<proteinExistence type="predicted"/>
<accession>A0A1I0F400</accession>
<dbReference type="STRING" id="568860.SAMN05421811_103296"/>